<reference evidence="1" key="1">
    <citation type="journal article" date="2015" name="Nature">
        <title>Complex archaea that bridge the gap between prokaryotes and eukaryotes.</title>
        <authorList>
            <person name="Spang A."/>
            <person name="Saw J.H."/>
            <person name="Jorgensen S.L."/>
            <person name="Zaremba-Niedzwiedzka K."/>
            <person name="Martijn J."/>
            <person name="Lind A.E."/>
            <person name="van Eijk R."/>
            <person name="Schleper C."/>
            <person name="Guy L."/>
            <person name="Ettema T.J."/>
        </authorList>
    </citation>
    <scope>NUCLEOTIDE SEQUENCE</scope>
</reference>
<evidence type="ECO:0000313" key="1">
    <source>
        <dbReference type="EMBL" id="KKM89594.1"/>
    </source>
</evidence>
<dbReference type="AlphaFoldDB" id="A0A0F9L469"/>
<accession>A0A0F9L469</accession>
<organism evidence="1">
    <name type="scientific">marine sediment metagenome</name>
    <dbReference type="NCBI Taxonomy" id="412755"/>
    <lineage>
        <taxon>unclassified sequences</taxon>
        <taxon>metagenomes</taxon>
        <taxon>ecological metagenomes</taxon>
    </lineage>
</organism>
<comment type="caution">
    <text evidence="1">The sequence shown here is derived from an EMBL/GenBank/DDBJ whole genome shotgun (WGS) entry which is preliminary data.</text>
</comment>
<gene>
    <name evidence="1" type="ORF">LCGC14_1247100</name>
</gene>
<sequence>MARTILGVKVAAQPIYHLEWLVPKYGTKGINVQAKNMAVARRKVKRRYGVALNRQVGRKIVAKGRPIPHGMGYDV</sequence>
<name>A0A0F9L469_9ZZZZ</name>
<protein>
    <submittedName>
        <fullName evidence="1">Uncharacterized protein</fullName>
    </submittedName>
</protein>
<dbReference type="EMBL" id="LAZR01006796">
    <property type="protein sequence ID" value="KKM89594.1"/>
    <property type="molecule type" value="Genomic_DNA"/>
</dbReference>
<proteinExistence type="predicted"/>